<reference evidence="3" key="3">
    <citation type="journal article" date="2018" name="Plant J.">
        <title>The Sorghum bicolor reference genome: improved assembly, gene annotations, a transcriptome atlas, and signatures of genome organization.</title>
        <authorList>
            <person name="McCormick R.F."/>
            <person name="Truong S.K."/>
            <person name="Sreedasyam A."/>
            <person name="Jenkins J."/>
            <person name="Shu S."/>
            <person name="Sims D."/>
            <person name="Kennedy M."/>
            <person name="Amirebrahimi M."/>
            <person name="Weers B.D."/>
            <person name="McKinley B."/>
            <person name="Mattison A."/>
            <person name="Morishige D.T."/>
            <person name="Grimwood J."/>
            <person name="Schmutz J."/>
            <person name="Mullet J.E."/>
        </authorList>
    </citation>
    <scope>NUCLEOTIDE SEQUENCE [LARGE SCALE GENOMIC DNA]</scope>
    <source>
        <strain evidence="3">cv. BTx623</strain>
    </source>
</reference>
<organism evidence="2 3">
    <name type="scientific">Sorghum bicolor</name>
    <name type="common">Sorghum</name>
    <name type="synonym">Sorghum vulgare</name>
    <dbReference type="NCBI Taxonomy" id="4558"/>
    <lineage>
        <taxon>Eukaryota</taxon>
        <taxon>Viridiplantae</taxon>
        <taxon>Streptophyta</taxon>
        <taxon>Embryophyta</taxon>
        <taxon>Tracheophyta</taxon>
        <taxon>Spermatophyta</taxon>
        <taxon>Magnoliopsida</taxon>
        <taxon>Liliopsida</taxon>
        <taxon>Poales</taxon>
        <taxon>Poaceae</taxon>
        <taxon>PACMAD clade</taxon>
        <taxon>Panicoideae</taxon>
        <taxon>Andropogonodae</taxon>
        <taxon>Andropogoneae</taxon>
        <taxon>Sorghinae</taxon>
        <taxon>Sorghum</taxon>
    </lineage>
</organism>
<reference evidence="2 3" key="1">
    <citation type="journal article" date="2009" name="Nature">
        <title>The Sorghum bicolor genome and the diversification of grasses.</title>
        <authorList>
            <person name="Paterson A.H."/>
            <person name="Bowers J.E."/>
            <person name="Bruggmann R."/>
            <person name="Dubchak I."/>
            <person name="Grimwood J."/>
            <person name="Gundlach H."/>
            <person name="Haberer G."/>
            <person name="Hellsten U."/>
            <person name="Mitros T."/>
            <person name="Poliakov A."/>
            <person name="Schmutz J."/>
            <person name="Spannagl M."/>
            <person name="Tang H."/>
            <person name="Wang X."/>
            <person name="Wicker T."/>
            <person name="Bharti A.K."/>
            <person name="Chapman J."/>
            <person name="Feltus F.A."/>
            <person name="Gowik U."/>
            <person name="Grigoriev I.V."/>
            <person name="Lyons E."/>
            <person name="Maher C.A."/>
            <person name="Martis M."/>
            <person name="Narechania A."/>
            <person name="Otillar R.P."/>
            <person name="Penning B.W."/>
            <person name="Salamov A.A."/>
            <person name="Wang Y."/>
            <person name="Zhang L."/>
            <person name="Carpita N.C."/>
            <person name="Freeling M."/>
            <person name="Gingle A.R."/>
            <person name="Hash C.T."/>
            <person name="Keller B."/>
            <person name="Klein P."/>
            <person name="Kresovich S."/>
            <person name="McCann M.C."/>
            <person name="Ming R."/>
            <person name="Peterson D.G."/>
            <person name="Mehboob-ur-Rahman"/>
            <person name="Ware D."/>
            <person name="Westhoff P."/>
            <person name="Mayer K.F."/>
            <person name="Messing J."/>
            <person name="Rokhsar D.S."/>
        </authorList>
    </citation>
    <scope>NUCLEOTIDE SEQUENCE [LARGE SCALE GENOMIC DNA]</scope>
    <source>
        <strain evidence="3">cv. BTx623</strain>
    </source>
</reference>
<dbReference type="AlphaFoldDB" id="A0A1B6Q906"/>
<accession>A0A1B6Q906</accession>
<gene>
    <name evidence="2" type="ORF">SORBI_3002G034200</name>
</gene>
<dbReference type="Gramene" id="KXG34399">
    <property type="protein sequence ID" value="KXG34399"/>
    <property type="gene ID" value="SORBI_3002G034200"/>
</dbReference>
<dbReference type="Gramene" id="KXG34400">
    <property type="protein sequence ID" value="KXG34400"/>
    <property type="gene ID" value="SORBI_3002G034200"/>
</dbReference>
<sequence>MNRKRKPRLVPSAACLHALFPHPIHRNSLLSSPPAPPSAAPSLSPKHACRTGTDSHAVIRRHQQSQRRDGLQRRRIARIGGRWT</sequence>
<keyword evidence="3" id="KW-1185">Reference proteome</keyword>
<dbReference type="Proteomes" id="UP000000768">
    <property type="component" value="Chromosome 2"/>
</dbReference>
<proteinExistence type="predicted"/>
<protein>
    <submittedName>
        <fullName evidence="2">Uncharacterized protein</fullName>
    </submittedName>
</protein>
<name>A0A1B6Q906_SORBI</name>
<dbReference type="EMBL" id="CM000761">
    <property type="protein sequence ID" value="KXG34399.1"/>
    <property type="molecule type" value="Genomic_DNA"/>
</dbReference>
<feature type="region of interest" description="Disordered" evidence="1">
    <location>
        <begin position="25"/>
        <end position="84"/>
    </location>
</feature>
<evidence type="ECO:0000313" key="2">
    <source>
        <dbReference type="EMBL" id="KXG34399.1"/>
    </source>
</evidence>
<reference evidence="2" key="2">
    <citation type="submission" date="2017-02" db="EMBL/GenBank/DDBJ databases">
        <title>WGS assembly of Sorghum bicolor.</title>
        <authorList>
            <person name="Paterson A."/>
            <person name="Mullet J."/>
            <person name="Bowers J."/>
            <person name="Bruggmann R."/>
            <person name="Dubchak I."/>
            <person name="Grimwood J."/>
            <person name="Gundlach H."/>
            <person name="Haberer G."/>
            <person name="Hellsten U."/>
            <person name="Mitros T."/>
            <person name="Poliakov A."/>
            <person name="Schmutz J."/>
            <person name="Spannagl M."/>
            <person name="Tang H."/>
            <person name="Wang X."/>
            <person name="Wicker T."/>
            <person name="Bharti A."/>
            <person name="Chapman J."/>
            <person name="Feltus F."/>
            <person name="Gowik U."/>
            <person name="Grigoriev I."/>
            <person name="Lyons E."/>
            <person name="Maher C."/>
            <person name="Martis M."/>
            <person name="Narechania A."/>
            <person name="Otillar R."/>
            <person name="Penning B."/>
            <person name="Salamov A."/>
            <person name="Wang Y."/>
            <person name="Zhang L."/>
            <person name="Carpita N."/>
            <person name="Freeling M."/>
            <person name="Gingle A."/>
            <person name="Hash C."/>
            <person name="Keller B."/>
            <person name="Klein P."/>
            <person name="Kresovich S."/>
            <person name="Mccann M."/>
            <person name="Ming R."/>
            <person name="Peterson D."/>
            <person name="Rahman M."/>
            <person name="Ware D."/>
            <person name="Westhoff P."/>
            <person name="Mayer K."/>
            <person name="Messing J."/>
            <person name="Sims D."/>
            <person name="Jenkins J."/>
            <person name="Shu S."/>
            <person name="Rokhsar D."/>
        </authorList>
    </citation>
    <scope>NUCLEOTIDE SEQUENCE</scope>
</reference>
<dbReference type="InParanoid" id="A0A1B6Q906"/>
<evidence type="ECO:0000313" key="3">
    <source>
        <dbReference type="Proteomes" id="UP000000768"/>
    </source>
</evidence>
<evidence type="ECO:0000256" key="1">
    <source>
        <dbReference type="SAM" id="MobiDB-lite"/>
    </source>
</evidence>
<dbReference type="EMBL" id="CM000761">
    <property type="protein sequence ID" value="KXG34400.1"/>
    <property type="molecule type" value="Genomic_DNA"/>
</dbReference>